<dbReference type="SUPFAM" id="SSF54373">
    <property type="entry name" value="FAD-linked reductases, C-terminal domain"/>
    <property type="match status" value="1"/>
</dbReference>
<comment type="pathway">
    <text evidence="1">Cofactor biosynthesis; thiamine diphosphate biosynthesis.</text>
</comment>
<dbReference type="PANTHER" id="PTHR13847">
    <property type="entry name" value="SARCOSINE DEHYDROGENASE-RELATED"/>
    <property type="match status" value="1"/>
</dbReference>
<evidence type="ECO:0000313" key="7">
    <source>
        <dbReference type="EMBL" id="SER85586.1"/>
    </source>
</evidence>
<dbReference type="EC" id="1.4.3.19" evidence="5"/>
<name>A0A1H9SKP7_9BACI</name>
<keyword evidence="3" id="KW-0560">Oxidoreductase</keyword>
<dbReference type="GO" id="GO:0009228">
    <property type="term" value="P:thiamine biosynthetic process"/>
    <property type="evidence" value="ECO:0007669"/>
    <property type="project" value="UniProtKB-KW"/>
</dbReference>
<dbReference type="OrthoDB" id="9794226at2"/>
<evidence type="ECO:0000256" key="4">
    <source>
        <dbReference type="ARBA" id="ARBA00049872"/>
    </source>
</evidence>
<dbReference type="EMBL" id="FOGL01000011">
    <property type="protein sequence ID" value="SER85586.1"/>
    <property type="molecule type" value="Genomic_DNA"/>
</dbReference>
<evidence type="ECO:0000256" key="3">
    <source>
        <dbReference type="ARBA" id="ARBA00023002"/>
    </source>
</evidence>
<dbReference type="SUPFAM" id="SSF51905">
    <property type="entry name" value="FAD/NAD(P)-binding domain"/>
    <property type="match status" value="1"/>
</dbReference>
<dbReference type="InterPro" id="IPR012727">
    <property type="entry name" value="Gly_oxidase_ThiO"/>
</dbReference>
<dbReference type="UniPathway" id="UPA00060"/>
<accession>A0A1H9SKP7</accession>
<organism evidence="7 8">
    <name type="scientific">Gracilibacillus ureilyticus</name>
    <dbReference type="NCBI Taxonomy" id="531814"/>
    <lineage>
        <taxon>Bacteria</taxon>
        <taxon>Bacillati</taxon>
        <taxon>Bacillota</taxon>
        <taxon>Bacilli</taxon>
        <taxon>Bacillales</taxon>
        <taxon>Bacillaceae</taxon>
        <taxon>Gracilibacillus</taxon>
    </lineage>
</organism>
<evidence type="ECO:0000256" key="2">
    <source>
        <dbReference type="ARBA" id="ARBA00022977"/>
    </source>
</evidence>
<keyword evidence="2" id="KW-0784">Thiamine biosynthesis</keyword>
<dbReference type="GO" id="GO:0043799">
    <property type="term" value="F:glycine oxidase activity"/>
    <property type="evidence" value="ECO:0007669"/>
    <property type="project" value="UniProtKB-EC"/>
</dbReference>
<evidence type="ECO:0000256" key="1">
    <source>
        <dbReference type="ARBA" id="ARBA00004948"/>
    </source>
</evidence>
<feature type="domain" description="FAD dependent oxidoreductase" evidence="6">
    <location>
        <begin position="8"/>
        <end position="347"/>
    </location>
</feature>
<sequence>MNGHYDQIVVGGGVIGCSVAYQLSKRGYRVLLIEGDAIGSGASSAAAGMLGAQLEFSSDSILFQFARESRALFPELSKELKEVSGIDTGFIQKGVMKLASTEQQLIKLREIANFQRSAGESAIILSQKAVSLKERELAGDFLGGLFLPDDGQVSAPLLTKAFAKGAQENGAVLLENTPVTELLEQKNGLNGVKTTDSLFYCDQLVIATGSDSKWLPVDVSITPVKGECVSVRPDQPLIESTIYADGCYLVPKFDGRIIIGATSLPGMTDKRVRVKGVHHLLTRAQQILPALEYAQLEHFWAGIRPQTADGFPYIGKVPGKQGIYAATGHYRNGILLSPLTGIMMADLLEGKADKKYVTGFALDRKKHALV</sequence>
<dbReference type="GO" id="GO:0005737">
    <property type="term" value="C:cytoplasm"/>
    <property type="evidence" value="ECO:0007669"/>
    <property type="project" value="TreeGrafter"/>
</dbReference>
<protein>
    <recommendedName>
        <fullName evidence="5">glycine oxidase</fullName>
        <ecNumber evidence="5">1.4.3.19</ecNumber>
    </recommendedName>
</protein>
<dbReference type="Proteomes" id="UP000199687">
    <property type="component" value="Unassembled WGS sequence"/>
</dbReference>
<evidence type="ECO:0000259" key="6">
    <source>
        <dbReference type="Pfam" id="PF01266"/>
    </source>
</evidence>
<dbReference type="STRING" id="531814.SAMN04487944_11168"/>
<dbReference type="PANTHER" id="PTHR13847:SF289">
    <property type="entry name" value="GLYCINE OXIDASE"/>
    <property type="match status" value="1"/>
</dbReference>
<evidence type="ECO:0000256" key="5">
    <source>
        <dbReference type="ARBA" id="ARBA00050018"/>
    </source>
</evidence>
<dbReference type="GO" id="GO:0009229">
    <property type="term" value="P:thiamine diphosphate biosynthetic process"/>
    <property type="evidence" value="ECO:0007669"/>
    <property type="project" value="UniProtKB-UniPathway"/>
</dbReference>
<dbReference type="GO" id="GO:0050660">
    <property type="term" value="F:flavin adenine dinucleotide binding"/>
    <property type="evidence" value="ECO:0007669"/>
    <property type="project" value="InterPro"/>
</dbReference>
<dbReference type="InterPro" id="IPR036188">
    <property type="entry name" value="FAD/NAD-bd_sf"/>
</dbReference>
<dbReference type="Gene3D" id="3.50.50.60">
    <property type="entry name" value="FAD/NAD(P)-binding domain"/>
    <property type="match status" value="1"/>
</dbReference>
<dbReference type="InterPro" id="IPR006076">
    <property type="entry name" value="FAD-dep_OxRdtase"/>
</dbReference>
<gene>
    <name evidence="7" type="ORF">SAMN04487944_11168</name>
</gene>
<dbReference type="Pfam" id="PF01266">
    <property type="entry name" value="DAO"/>
    <property type="match status" value="1"/>
</dbReference>
<keyword evidence="8" id="KW-1185">Reference proteome</keyword>
<dbReference type="AlphaFoldDB" id="A0A1H9SKP7"/>
<dbReference type="RefSeq" id="WP_089741257.1">
    <property type="nucleotide sequence ID" value="NZ_FOGL01000011.1"/>
</dbReference>
<dbReference type="NCBIfam" id="TIGR02352">
    <property type="entry name" value="thiamin_ThiO"/>
    <property type="match status" value="1"/>
</dbReference>
<evidence type="ECO:0000313" key="8">
    <source>
        <dbReference type="Proteomes" id="UP000199687"/>
    </source>
</evidence>
<proteinExistence type="predicted"/>
<dbReference type="Gene3D" id="3.30.9.10">
    <property type="entry name" value="D-Amino Acid Oxidase, subunit A, domain 2"/>
    <property type="match status" value="1"/>
</dbReference>
<comment type="catalytic activity">
    <reaction evidence="4">
        <text>glycine + O2 + H2O = glyoxylate + H2O2 + NH4(+)</text>
        <dbReference type="Rhea" id="RHEA:11532"/>
        <dbReference type="ChEBI" id="CHEBI:15377"/>
        <dbReference type="ChEBI" id="CHEBI:15379"/>
        <dbReference type="ChEBI" id="CHEBI:16240"/>
        <dbReference type="ChEBI" id="CHEBI:28938"/>
        <dbReference type="ChEBI" id="CHEBI:36655"/>
        <dbReference type="ChEBI" id="CHEBI:57305"/>
        <dbReference type="EC" id="1.4.3.19"/>
    </reaction>
</comment>
<reference evidence="7 8" key="1">
    <citation type="submission" date="2016-10" db="EMBL/GenBank/DDBJ databases">
        <authorList>
            <person name="de Groot N.N."/>
        </authorList>
    </citation>
    <scope>NUCLEOTIDE SEQUENCE [LARGE SCALE GENOMIC DNA]</scope>
    <source>
        <strain evidence="7 8">CGMCC 1.7727</strain>
    </source>
</reference>